<dbReference type="Gene3D" id="3.40.50.970">
    <property type="match status" value="1"/>
</dbReference>
<comment type="caution">
    <text evidence="5">The sequence shown here is derived from an EMBL/GenBank/DDBJ whole genome shotgun (WGS) entry which is preliminary data.</text>
</comment>
<accession>A0A7Y6II50</accession>
<evidence type="ECO:0000313" key="5">
    <source>
        <dbReference type="EMBL" id="NUW38692.1"/>
    </source>
</evidence>
<dbReference type="Pfam" id="PF02780">
    <property type="entry name" value="Transketolase_C"/>
    <property type="match status" value="1"/>
</dbReference>
<dbReference type="AlphaFoldDB" id="A0A7Y6II50"/>
<dbReference type="SUPFAM" id="SSF52518">
    <property type="entry name" value="Thiamin diphosphate-binding fold (THDP-binding)"/>
    <property type="match status" value="1"/>
</dbReference>
<evidence type="ECO:0000256" key="3">
    <source>
        <dbReference type="ARBA" id="ARBA00023052"/>
    </source>
</evidence>
<dbReference type="Pfam" id="PF02779">
    <property type="entry name" value="Transket_pyr"/>
    <property type="match status" value="1"/>
</dbReference>
<dbReference type="PANTHER" id="PTHR43825:SF1">
    <property type="entry name" value="TRANSKETOLASE-LIKE PYRIMIDINE-BINDING DOMAIN-CONTAINING PROTEIN"/>
    <property type="match status" value="1"/>
</dbReference>
<organism evidence="5 6">
    <name type="scientific">Nonomuraea rhodomycinica</name>
    <dbReference type="NCBI Taxonomy" id="1712872"/>
    <lineage>
        <taxon>Bacteria</taxon>
        <taxon>Bacillati</taxon>
        <taxon>Actinomycetota</taxon>
        <taxon>Actinomycetes</taxon>
        <taxon>Streptosporangiales</taxon>
        <taxon>Streptosporangiaceae</taxon>
        <taxon>Nonomuraea</taxon>
    </lineage>
</organism>
<feature type="domain" description="Transketolase-like pyrimidine-binding" evidence="4">
    <location>
        <begin position="7"/>
        <end position="170"/>
    </location>
</feature>
<dbReference type="EMBL" id="JABWGO010000001">
    <property type="protein sequence ID" value="NUW38692.1"/>
    <property type="molecule type" value="Genomic_DNA"/>
</dbReference>
<comment type="similarity">
    <text evidence="2">Belongs to the transketolase family.</text>
</comment>
<evidence type="ECO:0000256" key="2">
    <source>
        <dbReference type="ARBA" id="ARBA00007131"/>
    </source>
</evidence>
<dbReference type="InterPro" id="IPR051157">
    <property type="entry name" value="PDH/Transketolase"/>
</dbReference>
<sequence>MTPQWGAAVNEVFANFMMELGARDRDVYYVVSDGNIAGMQEFEKSYPDRFVNVGIAEQNAVSMAFGICSTGKRVFLWNNVCFLLYRPFDQIRIDAAFTRAKIRLIGTSAGYTRGPDIAQASVEDVAVMRALPNMTVVCPGDLREMQALLPQIDEIDGPVYMRLPKDRSALPIIHSADAQVTLGRAIEIFTGNDAVVICTGHALEEAYTWVSGWRQDGIDVGLISMHTIKPFDQETIARLVRSSLPVVTIEEHSTIGGLGSAVAEAIAESGRGVPFLRVGVPDRHPHVAGDPHVVKKHMGMPGPEEVLAWIQQS</sequence>
<evidence type="ECO:0000256" key="1">
    <source>
        <dbReference type="ARBA" id="ARBA00001964"/>
    </source>
</evidence>
<dbReference type="GO" id="GO:0000287">
    <property type="term" value="F:magnesium ion binding"/>
    <property type="evidence" value="ECO:0007669"/>
    <property type="project" value="UniProtKB-ARBA"/>
</dbReference>
<reference evidence="5 6" key="1">
    <citation type="submission" date="2020-06" db="EMBL/GenBank/DDBJ databases">
        <authorList>
            <person name="Chanama M."/>
        </authorList>
    </citation>
    <scope>NUCLEOTIDE SEQUENCE [LARGE SCALE GENOMIC DNA]</scope>
    <source>
        <strain evidence="5 6">TBRC6557</strain>
    </source>
</reference>
<protein>
    <submittedName>
        <fullName evidence="5">1-deoxy-D-xylulose-5-phosphate synthase</fullName>
    </submittedName>
</protein>
<evidence type="ECO:0000259" key="4">
    <source>
        <dbReference type="SMART" id="SM00861"/>
    </source>
</evidence>
<dbReference type="SMART" id="SM00861">
    <property type="entry name" value="Transket_pyr"/>
    <property type="match status" value="1"/>
</dbReference>
<evidence type="ECO:0000313" key="6">
    <source>
        <dbReference type="Proteomes" id="UP000546126"/>
    </source>
</evidence>
<dbReference type="FunFam" id="3.40.50.970:FF:000129">
    <property type="entry name" value="Transketolase"/>
    <property type="match status" value="1"/>
</dbReference>
<dbReference type="InterPro" id="IPR005475">
    <property type="entry name" value="Transketolase-like_Pyr-bd"/>
</dbReference>
<dbReference type="InterPro" id="IPR009014">
    <property type="entry name" value="Transketo_C/PFOR_II"/>
</dbReference>
<comment type="cofactor">
    <cofactor evidence="1">
        <name>thiamine diphosphate</name>
        <dbReference type="ChEBI" id="CHEBI:58937"/>
    </cofactor>
</comment>
<proteinExistence type="inferred from homology"/>
<keyword evidence="3" id="KW-0786">Thiamine pyrophosphate</keyword>
<dbReference type="InterPro" id="IPR029061">
    <property type="entry name" value="THDP-binding"/>
</dbReference>
<dbReference type="InterPro" id="IPR033248">
    <property type="entry name" value="Transketolase_C"/>
</dbReference>
<name>A0A7Y6II50_9ACTN</name>
<dbReference type="Gene3D" id="3.40.50.920">
    <property type="match status" value="1"/>
</dbReference>
<gene>
    <name evidence="5" type="ORF">HT134_00920</name>
</gene>
<dbReference type="Proteomes" id="UP000546126">
    <property type="component" value="Unassembled WGS sequence"/>
</dbReference>
<dbReference type="SUPFAM" id="SSF52922">
    <property type="entry name" value="TK C-terminal domain-like"/>
    <property type="match status" value="1"/>
</dbReference>
<dbReference type="PANTHER" id="PTHR43825">
    <property type="entry name" value="PYRUVATE DEHYDROGENASE E1 COMPONENT"/>
    <property type="match status" value="1"/>
</dbReference>
<dbReference type="CDD" id="cd07033">
    <property type="entry name" value="TPP_PYR_DXS_TK_like"/>
    <property type="match status" value="1"/>
</dbReference>
<keyword evidence="6" id="KW-1185">Reference proteome</keyword>
<dbReference type="RefSeq" id="WP_175598334.1">
    <property type="nucleotide sequence ID" value="NZ_JABWGO010000001.1"/>
</dbReference>